<dbReference type="Proteomes" id="UP000004095">
    <property type="component" value="Unassembled WGS sequence"/>
</dbReference>
<sequence>MLPIIELMERGKQELLIKPIENEVLLGLMAGFVRQLAQAHVVQKFEMTPERIEHSFQVIWDAMKA</sequence>
<dbReference type="OrthoDB" id="6430772at2"/>
<name>A1ZL46_MICM2</name>
<accession>A1ZL46</accession>
<evidence type="ECO:0000259" key="1">
    <source>
        <dbReference type="Pfam" id="PF22604"/>
    </source>
</evidence>
<dbReference type="EMBL" id="AAWS01000013">
    <property type="protein sequence ID" value="EAY29012.1"/>
    <property type="molecule type" value="Genomic_DNA"/>
</dbReference>
<dbReference type="RefSeq" id="WP_002697224.1">
    <property type="nucleotide sequence ID" value="NZ_AAWS01000013.1"/>
</dbReference>
<comment type="caution">
    <text evidence="2">The sequence shown here is derived from an EMBL/GenBank/DDBJ whole genome shotgun (WGS) entry which is preliminary data.</text>
</comment>
<proteinExistence type="predicted"/>
<dbReference type="Pfam" id="PF22604">
    <property type="entry name" value="TetR_HI_0893_C"/>
    <property type="match status" value="1"/>
</dbReference>
<protein>
    <recommendedName>
        <fullName evidence="1">Tetracyclin repressor-like HI-0893 C-terminal domain-containing protein</fullName>
    </recommendedName>
</protein>
<organism evidence="2 3">
    <name type="scientific">Microscilla marina ATCC 23134</name>
    <dbReference type="NCBI Taxonomy" id="313606"/>
    <lineage>
        <taxon>Bacteria</taxon>
        <taxon>Pseudomonadati</taxon>
        <taxon>Bacteroidota</taxon>
        <taxon>Cytophagia</taxon>
        <taxon>Cytophagales</taxon>
        <taxon>Microscillaceae</taxon>
        <taxon>Microscilla</taxon>
    </lineage>
</organism>
<reference evidence="2 3" key="1">
    <citation type="submission" date="2007-01" db="EMBL/GenBank/DDBJ databases">
        <authorList>
            <person name="Haygood M."/>
            <person name="Podell S."/>
            <person name="Anderson C."/>
            <person name="Hopkinson B."/>
            <person name="Roe K."/>
            <person name="Barbeau K."/>
            <person name="Gaasterland T."/>
            <person name="Ferriera S."/>
            <person name="Johnson J."/>
            <person name="Kravitz S."/>
            <person name="Beeson K."/>
            <person name="Sutton G."/>
            <person name="Rogers Y.-H."/>
            <person name="Friedman R."/>
            <person name="Frazier M."/>
            <person name="Venter J.C."/>
        </authorList>
    </citation>
    <scope>NUCLEOTIDE SEQUENCE [LARGE SCALE GENOMIC DNA]</scope>
    <source>
        <strain evidence="2 3">ATCC 23134</strain>
    </source>
</reference>
<dbReference type="Gene3D" id="1.10.357.10">
    <property type="entry name" value="Tetracycline Repressor, domain 2"/>
    <property type="match status" value="1"/>
</dbReference>
<dbReference type="AlphaFoldDB" id="A1ZL46"/>
<dbReference type="InterPro" id="IPR054422">
    <property type="entry name" value="TetR-like_HI_0893_C"/>
</dbReference>
<keyword evidence="3" id="KW-1185">Reference proteome</keyword>
<evidence type="ECO:0000313" key="3">
    <source>
        <dbReference type="Proteomes" id="UP000004095"/>
    </source>
</evidence>
<gene>
    <name evidence="2" type="ORF">M23134_00166</name>
</gene>
<feature type="domain" description="Tetracyclin repressor-like HI-0893 C-terminal" evidence="1">
    <location>
        <begin position="4"/>
        <end position="63"/>
    </location>
</feature>
<evidence type="ECO:0000313" key="2">
    <source>
        <dbReference type="EMBL" id="EAY29012.1"/>
    </source>
</evidence>